<proteinExistence type="predicted"/>
<keyword evidence="2" id="KW-1185">Reference proteome</keyword>
<dbReference type="STRING" id="864069.MicloDRAFT_00031760"/>
<dbReference type="PATRIC" id="fig|864069.3.peg.3449"/>
<protein>
    <submittedName>
        <fullName evidence="1">Uncharacterized protein</fullName>
    </submittedName>
</protein>
<evidence type="ECO:0000313" key="2">
    <source>
        <dbReference type="Proteomes" id="UP000003947"/>
    </source>
</evidence>
<dbReference type="Proteomes" id="UP000003947">
    <property type="component" value="Unassembled WGS sequence"/>
</dbReference>
<organism evidence="1 2">
    <name type="scientific">Microvirga lotononidis</name>
    <dbReference type="NCBI Taxonomy" id="864069"/>
    <lineage>
        <taxon>Bacteria</taxon>
        <taxon>Pseudomonadati</taxon>
        <taxon>Pseudomonadota</taxon>
        <taxon>Alphaproteobacteria</taxon>
        <taxon>Hyphomicrobiales</taxon>
        <taxon>Methylobacteriaceae</taxon>
        <taxon>Microvirga</taxon>
    </lineage>
</organism>
<sequence length="48" mass="5360">MSIWFKVAAVFQIRATVERIEHVYGPLDQAFSVEAPFPILSGSHGFPL</sequence>
<dbReference type="EMBL" id="JH660645">
    <property type="protein sequence ID" value="EIM26627.1"/>
    <property type="molecule type" value="Genomic_DNA"/>
</dbReference>
<name>I4YRN5_9HYPH</name>
<gene>
    <name evidence="1" type="ORF">MicloDRAFT_00031760</name>
</gene>
<reference evidence="1 2" key="1">
    <citation type="submission" date="2012-02" db="EMBL/GenBank/DDBJ databases">
        <title>Improved High-Quality Draft sequence of Microvirga sp. WSM3557.</title>
        <authorList>
            <consortium name="US DOE Joint Genome Institute"/>
            <person name="Lucas S."/>
            <person name="Han J."/>
            <person name="Lapidus A."/>
            <person name="Cheng J.-F."/>
            <person name="Goodwin L."/>
            <person name="Pitluck S."/>
            <person name="Peters L."/>
            <person name="Zhang X."/>
            <person name="Detter J.C."/>
            <person name="Han C."/>
            <person name="Tapia R."/>
            <person name="Land M."/>
            <person name="Hauser L."/>
            <person name="Kyrpides N."/>
            <person name="Ivanova N."/>
            <person name="Pagani I."/>
            <person name="Brau L."/>
            <person name="Yates R."/>
            <person name="O'Hara G."/>
            <person name="Rui T."/>
            <person name="Howieson J."/>
            <person name="Reeve W."/>
            <person name="Woyke T."/>
        </authorList>
    </citation>
    <scope>NUCLEOTIDE SEQUENCE [LARGE SCALE GENOMIC DNA]</scope>
    <source>
        <strain evidence="1 2">WSM3557</strain>
    </source>
</reference>
<accession>I4YRN5</accession>
<dbReference type="HOGENOM" id="CLU_3154893_0_0_5"/>
<dbReference type="AlphaFoldDB" id="I4YRN5"/>
<evidence type="ECO:0000313" key="1">
    <source>
        <dbReference type="EMBL" id="EIM26627.1"/>
    </source>
</evidence>